<evidence type="ECO:0000313" key="4">
    <source>
        <dbReference type="Proteomes" id="UP000324233"/>
    </source>
</evidence>
<feature type="compositionally biased region" description="Low complexity" evidence="1">
    <location>
        <begin position="126"/>
        <end position="138"/>
    </location>
</feature>
<keyword evidence="2" id="KW-1133">Transmembrane helix</keyword>
<feature type="region of interest" description="Disordered" evidence="1">
    <location>
        <begin position="126"/>
        <end position="162"/>
    </location>
</feature>
<dbReference type="RefSeq" id="WP_148595987.1">
    <property type="nucleotide sequence ID" value="NZ_CP042997.1"/>
</dbReference>
<name>A0A5B9W8E5_9BACT</name>
<keyword evidence="4" id="KW-1185">Reference proteome</keyword>
<dbReference type="Proteomes" id="UP000324233">
    <property type="component" value="Chromosome"/>
</dbReference>
<dbReference type="OrthoDB" id="285329at2"/>
<evidence type="ECO:0000313" key="3">
    <source>
        <dbReference type="EMBL" id="QEH36281.1"/>
    </source>
</evidence>
<gene>
    <name evidence="3" type="ORF">OJF2_48410</name>
</gene>
<organism evidence="3 4">
    <name type="scientific">Aquisphaera giovannonii</name>
    <dbReference type="NCBI Taxonomy" id="406548"/>
    <lineage>
        <taxon>Bacteria</taxon>
        <taxon>Pseudomonadati</taxon>
        <taxon>Planctomycetota</taxon>
        <taxon>Planctomycetia</taxon>
        <taxon>Isosphaerales</taxon>
        <taxon>Isosphaeraceae</taxon>
        <taxon>Aquisphaera</taxon>
    </lineage>
</organism>
<keyword evidence="2" id="KW-0472">Membrane</keyword>
<reference evidence="3 4" key="1">
    <citation type="submission" date="2019-08" db="EMBL/GenBank/DDBJ databases">
        <title>Deep-cultivation of Planctomycetes and their phenomic and genomic characterization uncovers novel biology.</title>
        <authorList>
            <person name="Wiegand S."/>
            <person name="Jogler M."/>
            <person name="Boedeker C."/>
            <person name="Pinto D."/>
            <person name="Vollmers J."/>
            <person name="Rivas-Marin E."/>
            <person name="Kohn T."/>
            <person name="Peeters S.H."/>
            <person name="Heuer A."/>
            <person name="Rast P."/>
            <person name="Oberbeckmann S."/>
            <person name="Bunk B."/>
            <person name="Jeske O."/>
            <person name="Meyerdierks A."/>
            <person name="Storesund J.E."/>
            <person name="Kallscheuer N."/>
            <person name="Luecker S."/>
            <person name="Lage O.M."/>
            <person name="Pohl T."/>
            <person name="Merkel B.J."/>
            <person name="Hornburger P."/>
            <person name="Mueller R.-W."/>
            <person name="Bruemmer F."/>
            <person name="Labrenz M."/>
            <person name="Spormann A.M."/>
            <person name="Op den Camp H."/>
            <person name="Overmann J."/>
            <person name="Amann R."/>
            <person name="Jetten M.S.M."/>
            <person name="Mascher T."/>
            <person name="Medema M.H."/>
            <person name="Devos D.P."/>
            <person name="Kaster A.-K."/>
            <person name="Ovreas L."/>
            <person name="Rohde M."/>
            <person name="Galperin M.Y."/>
            <person name="Jogler C."/>
        </authorList>
    </citation>
    <scope>NUCLEOTIDE SEQUENCE [LARGE SCALE GENOMIC DNA]</scope>
    <source>
        <strain evidence="3 4">OJF2</strain>
    </source>
</reference>
<feature type="transmembrane region" description="Helical" evidence="2">
    <location>
        <begin position="68"/>
        <end position="92"/>
    </location>
</feature>
<evidence type="ECO:0000256" key="1">
    <source>
        <dbReference type="SAM" id="MobiDB-lite"/>
    </source>
</evidence>
<feature type="compositionally biased region" description="Low complexity" evidence="1">
    <location>
        <begin position="151"/>
        <end position="162"/>
    </location>
</feature>
<dbReference type="AlphaFoldDB" id="A0A5B9W8E5"/>
<feature type="transmembrane region" description="Helical" evidence="2">
    <location>
        <begin position="98"/>
        <end position="120"/>
    </location>
</feature>
<protein>
    <submittedName>
        <fullName evidence="3">Uncharacterized protein</fullName>
    </submittedName>
</protein>
<keyword evidence="2" id="KW-0812">Transmembrane</keyword>
<accession>A0A5B9W8E5</accession>
<feature type="transmembrane region" description="Helical" evidence="2">
    <location>
        <begin position="37"/>
        <end position="56"/>
    </location>
</feature>
<dbReference type="KEGG" id="agv:OJF2_48410"/>
<evidence type="ECO:0000256" key="2">
    <source>
        <dbReference type="SAM" id="Phobius"/>
    </source>
</evidence>
<sequence>MATFWAFLIYWLVVFVGCYIVIEIAQDQLYDEVTPRVGLKVTAGSFLIAAMLAAFYHRQASASFDTMFTTNFMWTVLQAIVWFAVFTLVFQFHPWHALGLGLATMLLIQGLATMGVNSMLAPTPATAKSPASAVSKPVRQSLAPAAPPAAAPKEGAATPKAQ</sequence>
<feature type="transmembrane region" description="Helical" evidence="2">
    <location>
        <begin position="7"/>
        <end position="25"/>
    </location>
</feature>
<dbReference type="EMBL" id="CP042997">
    <property type="protein sequence ID" value="QEH36281.1"/>
    <property type="molecule type" value="Genomic_DNA"/>
</dbReference>
<proteinExistence type="predicted"/>